<dbReference type="OrthoDB" id="3286068at2"/>
<feature type="domain" description="Periplasmic binding protein" evidence="3">
    <location>
        <begin position="36"/>
        <end position="293"/>
    </location>
</feature>
<dbReference type="EMBL" id="QZFU01000010">
    <property type="protein sequence ID" value="RJO79216.1"/>
    <property type="molecule type" value="Genomic_DNA"/>
</dbReference>
<comment type="caution">
    <text evidence="4">The sequence shown here is derived from an EMBL/GenBank/DDBJ whole genome shotgun (WGS) entry which is preliminary data.</text>
</comment>
<evidence type="ECO:0000313" key="5">
    <source>
        <dbReference type="Proteomes" id="UP000266677"/>
    </source>
</evidence>
<organism evidence="4 5">
    <name type="scientific">Nocardia panacis</name>
    <dbReference type="NCBI Taxonomy" id="2340916"/>
    <lineage>
        <taxon>Bacteria</taxon>
        <taxon>Bacillati</taxon>
        <taxon>Actinomycetota</taxon>
        <taxon>Actinomycetes</taxon>
        <taxon>Mycobacteriales</taxon>
        <taxon>Nocardiaceae</taxon>
        <taxon>Nocardia</taxon>
    </lineage>
</organism>
<evidence type="ECO:0000259" key="3">
    <source>
        <dbReference type="Pfam" id="PF13407"/>
    </source>
</evidence>
<evidence type="ECO:0000313" key="4">
    <source>
        <dbReference type="EMBL" id="RJO79216.1"/>
    </source>
</evidence>
<accession>A0A3A4KSF6</accession>
<name>A0A3A4KSF6_9NOCA</name>
<comment type="similarity">
    <text evidence="2">Belongs to the bacterial solute-binding protein 2 family.</text>
</comment>
<dbReference type="PANTHER" id="PTHR30036:SF7">
    <property type="entry name" value="ABC TRANSPORTER PERIPLASMIC-BINDING PROTEIN YPHF"/>
    <property type="match status" value="1"/>
</dbReference>
<reference evidence="4 5" key="1">
    <citation type="submission" date="2018-09" db="EMBL/GenBank/DDBJ databases">
        <title>YIM PH21274 draft genome.</title>
        <authorList>
            <person name="Miao C."/>
        </authorList>
    </citation>
    <scope>NUCLEOTIDE SEQUENCE [LARGE SCALE GENOMIC DNA]</scope>
    <source>
        <strain evidence="4 5">YIM PH 21724</strain>
    </source>
</reference>
<gene>
    <name evidence="4" type="ORF">D5S18_02430</name>
</gene>
<dbReference type="SUPFAM" id="SSF53822">
    <property type="entry name" value="Periplasmic binding protein-like I"/>
    <property type="match status" value="1"/>
</dbReference>
<proteinExistence type="inferred from homology"/>
<dbReference type="GO" id="GO:0030288">
    <property type="term" value="C:outer membrane-bounded periplasmic space"/>
    <property type="evidence" value="ECO:0007669"/>
    <property type="project" value="TreeGrafter"/>
</dbReference>
<keyword evidence="5" id="KW-1185">Reference proteome</keyword>
<sequence>MIRSMRPLSWAVMAFSVLLVVGCSSSGGGGGKLHMAFIYSTTSQNPFQEMAFGAKAAAEDVGGIDLVENAPPAINGPAEVSQFQAAIRTARDGIAMETLTPDLFVRPLQQARDAKVPVAAVDTMAPADAGVNLYVGNSNTDLGRTLATEMLKHIPAGATGEVVLGDAIPGLTLLAQRLDGMKQVLQEQRPTLTVLGPFDSGSEPVDNFNKWNNIVKAHPNAVAYLGAGASDAVSLALIQKNGGRKFLVASCDPDAQALVAVKEGYAVALASPEHWLKGYIAMRLLAEHARSGKPLTEGWWNPGGLIINSDNIDEITARQQDEQSRKQWFAKVTAQQMGDQGKYLRPLGEAN</sequence>
<evidence type="ECO:0000256" key="1">
    <source>
        <dbReference type="ARBA" id="ARBA00004196"/>
    </source>
</evidence>
<dbReference type="GO" id="GO:0030246">
    <property type="term" value="F:carbohydrate binding"/>
    <property type="evidence" value="ECO:0007669"/>
    <property type="project" value="TreeGrafter"/>
</dbReference>
<dbReference type="InterPro" id="IPR050555">
    <property type="entry name" value="Bact_Solute-Bind_Prot2"/>
</dbReference>
<dbReference type="InterPro" id="IPR025997">
    <property type="entry name" value="SBP_2_dom"/>
</dbReference>
<dbReference type="PANTHER" id="PTHR30036">
    <property type="entry name" value="D-XYLOSE-BINDING PERIPLASMIC PROTEIN"/>
    <property type="match status" value="1"/>
</dbReference>
<dbReference type="Pfam" id="PF13407">
    <property type="entry name" value="Peripla_BP_4"/>
    <property type="match status" value="1"/>
</dbReference>
<evidence type="ECO:0000256" key="2">
    <source>
        <dbReference type="ARBA" id="ARBA00007639"/>
    </source>
</evidence>
<dbReference type="AlphaFoldDB" id="A0A3A4KSF6"/>
<dbReference type="Gene3D" id="3.40.50.2300">
    <property type="match status" value="2"/>
</dbReference>
<dbReference type="Proteomes" id="UP000266677">
    <property type="component" value="Unassembled WGS sequence"/>
</dbReference>
<protein>
    <submittedName>
        <fullName evidence="4">Ribose ABC transporter substrate-binding protein</fullName>
    </submittedName>
</protein>
<comment type="subcellular location">
    <subcellularLocation>
        <location evidence="1">Cell envelope</location>
    </subcellularLocation>
</comment>
<dbReference type="PROSITE" id="PS51257">
    <property type="entry name" value="PROKAR_LIPOPROTEIN"/>
    <property type="match status" value="1"/>
</dbReference>
<dbReference type="InterPro" id="IPR028082">
    <property type="entry name" value="Peripla_BP_I"/>
</dbReference>